<organism evidence="3 4">
    <name type="scientific">Agrobacterium fabrum (strain C58 / ATCC 33970)</name>
    <name type="common">Agrobacterium tumefaciens (strain C58)</name>
    <dbReference type="NCBI Taxonomy" id="176299"/>
    <lineage>
        <taxon>Bacteria</taxon>
        <taxon>Pseudomonadati</taxon>
        <taxon>Pseudomonadota</taxon>
        <taxon>Alphaproteobacteria</taxon>
        <taxon>Hyphomicrobiales</taxon>
        <taxon>Rhizobiaceae</taxon>
        <taxon>Rhizobium/Agrobacterium group</taxon>
        <taxon>Agrobacterium</taxon>
        <taxon>Agrobacterium tumefaciens complex</taxon>
    </lineage>
</organism>
<feature type="domain" description="Transcription regulator HTH AraC N-terminal" evidence="2">
    <location>
        <begin position="8"/>
        <end position="102"/>
    </location>
</feature>
<gene>
    <name evidence="3" type="ordered locus">Atu4869</name>
</gene>
<dbReference type="GO" id="GO:0006355">
    <property type="term" value="P:regulation of DNA-templated transcription"/>
    <property type="evidence" value="ECO:0007669"/>
    <property type="project" value="TreeGrafter"/>
</dbReference>
<dbReference type="PIR" id="H98131">
    <property type="entry name" value="H98131"/>
</dbReference>
<dbReference type="AlphaFoldDB" id="A9CH94"/>
<dbReference type="eggNOG" id="COG2207">
    <property type="taxonomic scope" value="Bacteria"/>
</dbReference>
<dbReference type="Pfam" id="PF06719">
    <property type="entry name" value="AraC_N"/>
    <property type="match status" value="1"/>
</dbReference>
<name>A9CH94_AGRFC</name>
<dbReference type="PATRIC" id="fig|176299.10.peg.4674"/>
<dbReference type="PIR" id="AI3155">
    <property type="entry name" value="AI3155"/>
</dbReference>
<evidence type="ECO:0000313" key="4">
    <source>
        <dbReference type="Proteomes" id="UP000000813"/>
    </source>
</evidence>
<evidence type="ECO:0000259" key="2">
    <source>
        <dbReference type="Pfam" id="PF06719"/>
    </source>
</evidence>
<dbReference type="InterPro" id="IPR009594">
    <property type="entry name" value="Tscrpt_reg_HTH_AraC_N"/>
</dbReference>
<keyword evidence="4" id="KW-1185">Reference proteome</keyword>
<sequence length="140" mass="14823">MTVRLSDASVDLPIVGSVIEAIVERSYLCLQLDLDAAAQSAAPKSPNTKGMPVGIALNRVTPPLLDTSIRLARLLETPDDIEELAPLTTREILYRLLTGGSGTTPHQMAQADSVSARSPAPSFGSGRISGRPIRLSRPPP</sequence>
<protein>
    <recommendedName>
        <fullName evidence="2">Transcription regulator HTH AraC N-terminal domain-containing protein</fullName>
    </recommendedName>
</protein>
<evidence type="ECO:0000256" key="1">
    <source>
        <dbReference type="SAM" id="MobiDB-lite"/>
    </source>
</evidence>
<dbReference type="RefSeq" id="WP_010974239.1">
    <property type="nucleotide sequence ID" value="NC_003063.2"/>
</dbReference>
<dbReference type="BioCyc" id="AGRO:ATU4869-MONOMER"/>
<feature type="region of interest" description="Disordered" evidence="1">
    <location>
        <begin position="99"/>
        <end position="140"/>
    </location>
</feature>
<reference evidence="3 4" key="2">
    <citation type="journal article" date="2001" name="Science">
        <title>Genome sequence of the plant pathogen and biotechnology agent Agrobacterium tumefaciens C58.</title>
        <authorList>
            <person name="Goodner B."/>
            <person name="Hinkle G."/>
            <person name="Gattung S."/>
            <person name="Miller N."/>
            <person name="Blanchard M."/>
            <person name="Qurollo B."/>
            <person name="Goldman B.S."/>
            <person name="Cao Y."/>
            <person name="Askenazi M."/>
            <person name="Halling C."/>
            <person name="Mullin L."/>
            <person name="Houmiel K."/>
            <person name="Gordon J."/>
            <person name="Vaudin M."/>
            <person name="Iartchouk O."/>
            <person name="Epp A."/>
            <person name="Liu F."/>
            <person name="Wollam C."/>
            <person name="Allinger M."/>
            <person name="Doughty D."/>
            <person name="Scott C."/>
            <person name="Lappas C."/>
            <person name="Markelz B."/>
            <person name="Flanagan C."/>
            <person name="Crowell C."/>
            <person name="Gurson J."/>
            <person name="Lomo C."/>
            <person name="Sear C."/>
            <person name="Strub G."/>
            <person name="Cielo C."/>
            <person name="Slater S."/>
        </authorList>
    </citation>
    <scope>NUCLEOTIDE SEQUENCE [LARGE SCALE GENOMIC DNA]</scope>
    <source>
        <strain evidence="4">C58 / ATCC 33970</strain>
    </source>
</reference>
<dbReference type="OrthoDB" id="9802263at2"/>
<dbReference type="EnsemblBacteria" id="AAK88578">
    <property type="protein sequence ID" value="AAK88578"/>
    <property type="gene ID" value="Atu4869"/>
</dbReference>
<dbReference type="PANTHER" id="PTHR43436">
    <property type="entry name" value="ARAC-FAMILY TRANSCRIPTIONAL REGULATOR"/>
    <property type="match status" value="1"/>
</dbReference>
<dbReference type="GeneID" id="300356802"/>
<reference evidence="3 4" key="1">
    <citation type="journal article" date="2001" name="Science">
        <title>The genome of the natural genetic engineer Agrobacterium tumefaciens C58.</title>
        <authorList>
            <person name="Wood D.W."/>
            <person name="Setubal J.C."/>
            <person name="Kaul R."/>
            <person name="Monks D.E."/>
            <person name="Kitajima J.P."/>
            <person name="Okura V.K."/>
            <person name="Zhou Y."/>
            <person name="Chen L."/>
            <person name="Wood G.E."/>
            <person name="Almeida N.F.Jr."/>
            <person name="Woo L."/>
            <person name="Chen Y."/>
            <person name="Paulsen I.T."/>
            <person name="Eisen J.A."/>
            <person name="Karp P.D."/>
            <person name="Bovee D.Sr."/>
            <person name="Chapman P."/>
            <person name="Clendenning J."/>
            <person name="Deatherage G."/>
            <person name="Gillet W."/>
            <person name="Grant C."/>
            <person name="Kutyavin T."/>
            <person name="Levy R."/>
            <person name="Li M.J."/>
            <person name="McClelland E."/>
            <person name="Palmieri A."/>
            <person name="Raymond C."/>
            <person name="Rouse G."/>
            <person name="Saenphimmachak C."/>
            <person name="Wu Z."/>
            <person name="Romero P."/>
            <person name="Gordon D."/>
            <person name="Zhang S."/>
            <person name="Yoo H."/>
            <person name="Tao Y."/>
            <person name="Biddle P."/>
            <person name="Jung M."/>
            <person name="Krespan W."/>
            <person name="Perry M."/>
            <person name="Gordon-Kamm B."/>
            <person name="Liao L."/>
            <person name="Kim S."/>
            <person name="Hendrick C."/>
            <person name="Zhao Z.Y."/>
            <person name="Dolan M."/>
            <person name="Chumley F."/>
            <person name="Tingey S.V."/>
            <person name="Tomb J.F."/>
            <person name="Gordon M.P."/>
            <person name="Olson M.V."/>
            <person name="Nester E.W."/>
        </authorList>
    </citation>
    <scope>NUCLEOTIDE SEQUENCE [LARGE SCALE GENOMIC DNA]</scope>
    <source>
        <strain evidence="4">C58 / ATCC 33970</strain>
    </source>
</reference>
<dbReference type="PANTHER" id="PTHR43436:SF1">
    <property type="entry name" value="TRANSCRIPTIONAL REGULATORY PROTEIN"/>
    <property type="match status" value="1"/>
</dbReference>
<evidence type="ECO:0000313" key="3">
    <source>
        <dbReference type="EMBL" id="AAK88578.1"/>
    </source>
</evidence>
<dbReference type="Proteomes" id="UP000000813">
    <property type="component" value="Chromosome linear"/>
</dbReference>
<dbReference type="KEGG" id="atu:Atu4869"/>
<feature type="compositionally biased region" description="Polar residues" evidence="1">
    <location>
        <begin position="103"/>
        <end position="116"/>
    </location>
</feature>
<dbReference type="EMBL" id="AE007870">
    <property type="protein sequence ID" value="AAK88578.1"/>
    <property type="molecule type" value="Genomic_DNA"/>
</dbReference>
<proteinExistence type="predicted"/>
<dbReference type="STRING" id="176299.Atu4869"/>
<dbReference type="HOGENOM" id="CLU_1830878_0_0_5"/>
<dbReference type="PhylomeDB" id="A9CH94"/>
<accession>A9CH94</accession>